<dbReference type="EMBL" id="MN988517">
    <property type="protein sequence ID" value="QIG70558.1"/>
    <property type="molecule type" value="Genomic_DNA"/>
</dbReference>
<gene>
    <name evidence="3" type="ORF">EVB89_097</name>
</gene>
<feature type="compositionally biased region" description="Polar residues" evidence="2">
    <location>
        <begin position="73"/>
        <end position="91"/>
    </location>
</feature>
<feature type="coiled-coil region" evidence="1">
    <location>
        <begin position="37"/>
        <end position="64"/>
    </location>
</feature>
<accession>A0A7S5R3L8</accession>
<organism evidence="3 4">
    <name type="scientific">Rhizobium phage RHph_N38</name>
    <dbReference type="NCBI Taxonomy" id="2509750"/>
    <lineage>
        <taxon>Viruses</taxon>
        <taxon>Duplodnaviria</taxon>
        <taxon>Heunggongvirae</taxon>
        <taxon>Uroviricota</taxon>
        <taxon>Caudoviricetes</taxon>
        <taxon>Schitoviridae</taxon>
        <taxon>Demetervirinae</taxon>
        <taxon>Cyamitesvirus</taxon>
        <taxon>Cyamitesvirus N38</taxon>
    </lineage>
</organism>
<dbReference type="Proteomes" id="UP000617684">
    <property type="component" value="Segment"/>
</dbReference>
<sequence>MSHPETNDQSIDSLLAELRVSARNNLDKMTTITERDLWRIQARLSLLRMEINQLEDDLSKLAVERYNERTELFGQNGSREDNTGSNQAIGK</sequence>
<evidence type="ECO:0000313" key="3">
    <source>
        <dbReference type="EMBL" id="QIG70558.1"/>
    </source>
</evidence>
<reference evidence="3" key="1">
    <citation type="submission" date="2020-01" db="EMBL/GenBank/DDBJ databases">
        <title>Patterns of diversity and host range of bacteriophage communities associated with bean-nodulatin bacteria.</title>
        <authorList>
            <person name="Vann Cauwenberghe J."/>
            <person name="Santamaria R.I."/>
            <person name="Bustos P."/>
            <person name="Juarez S."/>
            <person name="Gonzalez V."/>
        </authorList>
    </citation>
    <scope>NUCLEOTIDE SEQUENCE</scope>
</reference>
<protein>
    <submittedName>
        <fullName evidence="3">Uncharacterized protein</fullName>
    </submittedName>
</protein>
<feature type="region of interest" description="Disordered" evidence="2">
    <location>
        <begin position="70"/>
        <end position="91"/>
    </location>
</feature>
<keyword evidence="4" id="KW-1185">Reference proteome</keyword>
<proteinExistence type="predicted"/>
<evidence type="ECO:0000256" key="1">
    <source>
        <dbReference type="SAM" id="Coils"/>
    </source>
</evidence>
<evidence type="ECO:0000256" key="2">
    <source>
        <dbReference type="SAM" id="MobiDB-lite"/>
    </source>
</evidence>
<keyword evidence="1" id="KW-0175">Coiled coil</keyword>
<name>A0A7S5R3L8_9CAUD</name>
<evidence type="ECO:0000313" key="4">
    <source>
        <dbReference type="Proteomes" id="UP000617684"/>
    </source>
</evidence>